<sequence length="244" mass="28128">MEHRGSEFYDDALIFKKYLDRRSWTENANDTLEKPIILQLIGDVTGLEILDLGCGDASFGNELLDAGAVSYTGIEGSANMVEEAKKTMHRSKTEIIHTAIEDWDFPDSRFDMAISRLVLHYIEDVEAIFKKVYQSLVDGGSFIFSVEHPVMTSSYGLPREEGMKQDWIVDQYFHTGIRKQEWLGGTAVKYHRTIEDIYSALQHAGFNITRLRESKPDQANFQHNETYQRRMRIPLFLFFSAQKI</sequence>
<dbReference type="RefSeq" id="WP_326087984.1">
    <property type="nucleotide sequence ID" value="NZ_JARLKZ010000006.1"/>
</dbReference>
<keyword evidence="3" id="KW-1185">Reference proteome</keyword>
<feature type="domain" description="Methyltransferase type 11" evidence="1">
    <location>
        <begin position="50"/>
        <end position="144"/>
    </location>
</feature>
<evidence type="ECO:0000313" key="3">
    <source>
        <dbReference type="Proteomes" id="UP001344632"/>
    </source>
</evidence>
<comment type="caution">
    <text evidence="2">The sequence shown here is derived from an EMBL/GenBank/DDBJ whole genome shotgun (WGS) entry which is preliminary data.</text>
</comment>
<dbReference type="GO" id="GO:0032259">
    <property type="term" value="P:methylation"/>
    <property type="evidence" value="ECO:0007669"/>
    <property type="project" value="UniProtKB-KW"/>
</dbReference>
<accession>A0ABU6GMM1</accession>
<evidence type="ECO:0000313" key="2">
    <source>
        <dbReference type="EMBL" id="MEC0240342.1"/>
    </source>
</evidence>
<gene>
    <name evidence="2" type="ORF">P4H66_10820</name>
</gene>
<dbReference type="SUPFAM" id="SSF53335">
    <property type="entry name" value="S-adenosyl-L-methionine-dependent methyltransferases"/>
    <property type="match status" value="1"/>
</dbReference>
<reference evidence="2 3" key="1">
    <citation type="submission" date="2023-03" db="EMBL/GenBank/DDBJ databases">
        <title>Bacillus Genome Sequencing.</title>
        <authorList>
            <person name="Dunlap C."/>
        </authorList>
    </citation>
    <scope>NUCLEOTIDE SEQUENCE [LARGE SCALE GENOMIC DNA]</scope>
    <source>
        <strain evidence="2 3">BD-525</strain>
    </source>
</reference>
<name>A0ABU6GMM1_9BACL</name>
<proteinExistence type="predicted"/>
<organism evidence="2 3">
    <name type="scientific">Paenibacillus dokdonensis</name>
    <dbReference type="NCBI Taxonomy" id="2567944"/>
    <lineage>
        <taxon>Bacteria</taxon>
        <taxon>Bacillati</taxon>
        <taxon>Bacillota</taxon>
        <taxon>Bacilli</taxon>
        <taxon>Bacillales</taxon>
        <taxon>Paenibacillaceae</taxon>
        <taxon>Paenibacillus</taxon>
    </lineage>
</organism>
<keyword evidence="2" id="KW-0808">Transferase</keyword>
<evidence type="ECO:0000259" key="1">
    <source>
        <dbReference type="Pfam" id="PF08241"/>
    </source>
</evidence>
<dbReference type="CDD" id="cd02440">
    <property type="entry name" value="AdoMet_MTases"/>
    <property type="match status" value="1"/>
</dbReference>
<keyword evidence="2" id="KW-0489">Methyltransferase</keyword>
<dbReference type="Pfam" id="PF08241">
    <property type="entry name" value="Methyltransf_11"/>
    <property type="match status" value="1"/>
</dbReference>
<dbReference type="EMBL" id="JARLKZ010000006">
    <property type="protein sequence ID" value="MEC0240342.1"/>
    <property type="molecule type" value="Genomic_DNA"/>
</dbReference>
<dbReference type="InterPro" id="IPR013216">
    <property type="entry name" value="Methyltransf_11"/>
</dbReference>
<protein>
    <submittedName>
        <fullName evidence="2">Methyltransferase domain-containing protein</fullName>
    </submittedName>
</protein>
<dbReference type="GO" id="GO:0008168">
    <property type="term" value="F:methyltransferase activity"/>
    <property type="evidence" value="ECO:0007669"/>
    <property type="project" value="UniProtKB-KW"/>
</dbReference>
<dbReference type="PANTHER" id="PTHR43861">
    <property type="entry name" value="TRANS-ACONITATE 2-METHYLTRANSFERASE-RELATED"/>
    <property type="match status" value="1"/>
</dbReference>
<dbReference type="Proteomes" id="UP001344632">
    <property type="component" value="Unassembled WGS sequence"/>
</dbReference>
<dbReference type="InterPro" id="IPR029063">
    <property type="entry name" value="SAM-dependent_MTases_sf"/>
</dbReference>
<dbReference type="Gene3D" id="3.40.50.150">
    <property type="entry name" value="Vaccinia Virus protein VP39"/>
    <property type="match status" value="1"/>
</dbReference>